<dbReference type="Gene3D" id="1.10.1200.120">
    <property type="entry name" value="Large-conductance mechanosensitive channel, MscL, domain 1"/>
    <property type="match status" value="1"/>
</dbReference>
<evidence type="ECO:0000313" key="10">
    <source>
        <dbReference type="EMBL" id="SEA84605.1"/>
    </source>
</evidence>
<proteinExistence type="inferred from homology"/>
<evidence type="ECO:0000256" key="6">
    <source>
        <dbReference type="ARBA" id="ARBA00023065"/>
    </source>
</evidence>
<feature type="transmembrane region" description="Helical" evidence="9">
    <location>
        <begin position="12"/>
        <end position="33"/>
    </location>
</feature>
<dbReference type="EMBL" id="FNQR01000009">
    <property type="protein sequence ID" value="SEA84605.1"/>
    <property type="molecule type" value="Genomic_DNA"/>
</dbReference>
<dbReference type="STRING" id="571932.SAMN05421743_10978"/>
<reference evidence="10 11" key="1">
    <citation type="submission" date="2016-10" db="EMBL/GenBank/DDBJ databases">
        <authorList>
            <person name="de Groot N.N."/>
        </authorList>
    </citation>
    <scope>NUCLEOTIDE SEQUENCE [LARGE SCALE GENOMIC DNA]</scope>
    <source>
        <strain evidence="10 11">CCM7597</strain>
    </source>
</reference>
<dbReference type="InterPro" id="IPR001185">
    <property type="entry name" value="MS_channel"/>
</dbReference>
<keyword evidence="8 9" id="KW-0407">Ion channel</keyword>
<evidence type="ECO:0000256" key="3">
    <source>
        <dbReference type="ARBA" id="ARBA00022475"/>
    </source>
</evidence>
<keyword evidence="4 9" id="KW-0812">Transmembrane</keyword>
<evidence type="ECO:0000256" key="5">
    <source>
        <dbReference type="ARBA" id="ARBA00022989"/>
    </source>
</evidence>
<evidence type="ECO:0000256" key="4">
    <source>
        <dbReference type="ARBA" id="ARBA00022692"/>
    </source>
</evidence>
<keyword evidence="5 9" id="KW-1133">Transmembrane helix</keyword>
<evidence type="ECO:0000256" key="2">
    <source>
        <dbReference type="ARBA" id="ARBA00022448"/>
    </source>
</evidence>
<dbReference type="HAMAP" id="MF_00115">
    <property type="entry name" value="MscL"/>
    <property type="match status" value="1"/>
</dbReference>
<dbReference type="Proteomes" id="UP000198584">
    <property type="component" value="Unassembled WGS sequence"/>
</dbReference>
<evidence type="ECO:0000256" key="7">
    <source>
        <dbReference type="ARBA" id="ARBA00023136"/>
    </source>
</evidence>
<evidence type="ECO:0000256" key="8">
    <source>
        <dbReference type="ARBA" id="ARBA00023303"/>
    </source>
</evidence>
<dbReference type="SUPFAM" id="SSF81330">
    <property type="entry name" value="Gated mechanosensitive channel"/>
    <property type="match status" value="1"/>
</dbReference>
<dbReference type="InterPro" id="IPR036019">
    <property type="entry name" value="MscL_channel"/>
</dbReference>
<dbReference type="PANTHER" id="PTHR30266:SF2">
    <property type="entry name" value="LARGE-CONDUCTANCE MECHANOSENSITIVE CHANNEL"/>
    <property type="match status" value="1"/>
</dbReference>
<keyword evidence="6 9" id="KW-0406">Ion transport</keyword>
<dbReference type="RefSeq" id="WP_093045211.1">
    <property type="nucleotide sequence ID" value="NZ_FNQR01000009.1"/>
</dbReference>
<keyword evidence="7 9" id="KW-0472">Membrane</keyword>
<keyword evidence="2 9" id="KW-0813">Transport</keyword>
<sequence length="167" mass="18019">MRLLTEFRQFAIRGSAAELGVALVLGAAFSGFIDSLVSDILLPPIGLLLAKMNFSDLFISLSGGSYPSLAAAKEAGAATINYGLFLSSCVRFIIILFAVFLVVRQLNHWKKPNQDLVAAMTKKECPYCCTSIPAKANICPNCGSQLKKQENQSSDNVGRKGFRLGIK</sequence>
<evidence type="ECO:0000313" key="11">
    <source>
        <dbReference type="Proteomes" id="UP000198584"/>
    </source>
</evidence>
<dbReference type="OrthoDB" id="9810350at2"/>
<comment type="subcellular location">
    <subcellularLocation>
        <location evidence="9">Cell membrane</location>
        <topology evidence="9">Multi-pass membrane protein</topology>
    </subcellularLocation>
    <subcellularLocation>
        <location evidence="1">Membrane</location>
        <topology evidence="1">Multi-pass membrane protein</topology>
    </subcellularLocation>
</comment>
<dbReference type="PANTHER" id="PTHR30266">
    <property type="entry name" value="MECHANOSENSITIVE CHANNEL MSCL"/>
    <property type="match status" value="1"/>
</dbReference>
<dbReference type="NCBIfam" id="TIGR00220">
    <property type="entry name" value="mscL"/>
    <property type="match status" value="1"/>
</dbReference>
<gene>
    <name evidence="9" type="primary">mscL</name>
    <name evidence="10" type="ORF">SAMN05421743_10978</name>
</gene>
<dbReference type="PRINTS" id="PR01264">
    <property type="entry name" value="MECHCHANNEL"/>
</dbReference>
<comment type="similarity">
    <text evidence="9">Belongs to the MscL family.</text>
</comment>
<dbReference type="AlphaFoldDB" id="A0A1H4EHU5"/>
<keyword evidence="3 9" id="KW-1003">Cell membrane</keyword>
<comment type="subunit">
    <text evidence="9">Homopentamer.</text>
</comment>
<dbReference type="GO" id="GO:0008381">
    <property type="term" value="F:mechanosensitive monoatomic ion channel activity"/>
    <property type="evidence" value="ECO:0007669"/>
    <property type="project" value="UniProtKB-UniRule"/>
</dbReference>
<keyword evidence="11" id="KW-1185">Reference proteome</keyword>
<accession>A0A1H4EHU5</accession>
<protein>
    <recommendedName>
        <fullName evidence="9">Large-conductance mechanosensitive channel</fullName>
    </recommendedName>
</protein>
<dbReference type="Pfam" id="PF01741">
    <property type="entry name" value="MscL"/>
    <property type="match status" value="1"/>
</dbReference>
<feature type="transmembrane region" description="Helical" evidence="9">
    <location>
        <begin position="82"/>
        <end position="103"/>
    </location>
</feature>
<comment type="function">
    <text evidence="9">Channel that opens in response to stretch forces in the membrane lipid bilayer. May participate in the regulation of osmotic pressure changes within the cell.</text>
</comment>
<dbReference type="GO" id="GO:0005886">
    <property type="term" value="C:plasma membrane"/>
    <property type="evidence" value="ECO:0007669"/>
    <property type="project" value="UniProtKB-SubCell"/>
</dbReference>
<name>A0A1H4EHU5_9BACI</name>
<organism evidence="10 11">
    <name type="scientific">Thalassobacillus cyri</name>
    <dbReference type="NCBI Taxonomy" id="571932"/>
    <lineage>
        <taxon>Bacteria</taxon>
        <taxon>Bacillati</taxon>
        <taxon>Bacillota</taxon>
        <taxon>Bacilli</taxon>
        <taxon>Bacillales</taxon>
        <taxon>Bacillaceae</taxon>
        <taxon>Thalassobacillus</taxon>
    </lineage>
</organism>
<dbReference type="InterPro" id="IPR037673">
    <property type="entry name" value="MSC/AndL"/>
</dbReference>
<evidence type="ECO:0000256" key="1">
    <source>
        <dbReference type="ARBA" id="ARBA00004141"/>
    </source>
</evidence>
<evidence type="ECO:0000256" key="9">
    <source>
        <dbReference type="HAMAP-Rule" id="MF_00115"/>
    </source>
</evidence>